<evidence type="ECO:0000313" key="1">
    <source>
        <dbReference type="EMBL" id="KNZ49440.1"/>
    </source>
</evidence>
<proteinExistence type="predicted"/>
<dbReference type="EMBL" id="LAVV01010166">
    <property type="protein sequence ID" value="KNZ49440.1"/>
    <property type="molecule type" value="Genomic_DNA"/>
</dbReference>
<reference evidence="1 2" key="1">
    <citation type="submission" date="2015-08" db="EMBL/GenBank/DDBJ databases">
        <title>Next Generation Sequencing and Analysis of the Genome of Puccinia sorghi L Schw, the Causal Agent of Maize Common Rust.</title>
        <authorList>
            <person name="Rochi L."/>
            <person name="Burguener G."/>
            <person name="Darino M."/>
            <person name="Turjanski A."/>
            <person name="Kreff E."/>
            <person name="Dieguez M.J."/>
            <person name="Sacco F."/>
        </authorList>
    </citation>
    <scope>NUCLEOTIDE SEQUENCE [LARGE SCALE GENOMIC DNA]</scope>
    <source>
        <strain evidence="1 2">RO10H11247</strain>
    </source>
</reference>
<dbReference type="Proteomes" id="UP000037035">
    <property type="component" value="Unassembled WGS sequence"/>
</dbReference>
<name>A0A0L6UNP3_9BASI</name>
<evidence type="ECO:0000313" key="2">
    <source>
        <dbReference type="Proteomes" id="UP000037035"/>
    </source>
</evidence>
<dbReference type="AlphaFoldDB" id="A0A0L6UNP3"/>
<dbReference type="OrthoDB" id="2505766at2759"/>
<protein>
    <submittedName>
        <fullName evidence="1">Uncharacterized protein</fullName>
    </submittedName>
</protein>
<gene>
    <name evidence="1" type="ORF">VP01_4g3</name>
</gene>
<accession>A0A0L6UNP3</accession>
<organism evidence="1 2">
    <name type="scientific">Puccinia sorghi</name>
    <dbReference type="NCBI Taxonomy" id="27349"/>
    <lineage>
        <taxon>Eukaryota</taxon>
        <taxon>Fungi</taxon>
        <taxon>Dikarya</taxon>
        <taxon>Basidiomycota</taxon>
        <taxon>Pucciniomycotina</taxon>
        <taxon>Pucciniomycetes</taxon>
        <taxon>Pucciniales</taxon>
        <taxon>Pucciniaceae</taxon>
        <taxon>Puccinia</taxon>
    </lineage>
</organism>
<keyword evidence="2" id="KW-1185">Reference proteome</keyword>
<comment type="caution">
    <text evidence="1">The sequence shown here is derived from an EMBL/GenBank/DDBJ whole genome shotgun (WGS) entry which is preliminary data.</text>
</comment>
<dbReference type="VEuPathDB" id="FungiDB:VP01_4g3"/>
<dbReference type="STRING" id="27349.A0A0L6UNP3"/>
<sequence length="138" mass="15212">MTNSSQESTGNANYAVATDCFSKACEMLTTAHHGGAQDHNHSIIIHAHLLYGKALLQNAISLASFCWRRKHVQSGFPGSHEGHQRQSAHPLLGRLGEEASDQVTVEDELENAFHVLDFARQTIVNSPLMNPARIHFDN</sequence>